<keyword evidence="3" id="KW-1185">Reference proteome</keyword>
<gene>
    <name evidence="2" type="ORF">B0H16DRAFT_1459768</name>
</gene>
<dbReference type="Proteomes" id="UP001215598">
    <property type="component" value="Unassembled WGS sequence"/>
</dbReference>
<dbReference type="AlphaFoldDB" id="A0AAD7NAH2"/>
<comment type="caution">
    <text evidence="2">The sequence shown here is derived from an EMBL/GenBank/DDBJ whole genome shotgun (WGS) entry which is preliminary data.</text>
</comment>
<reference evidence="2" key="1">
    <citation type="submission" date="2023-03" db="EMBL/GenBank/DDBJ databases">
        <title>Massive genome expansion in bonnet fungi (Mycena s.s.) driven by repeated elements and novel gene families across ecological guilds.</title>
        <authorList>
            <consortium name="Lawrence Berkeley National Laboratory"/>
            <person name="Harder C.B."/>
            <person name="Miyauchi S."/>
            <person name="Viragh M."/>
            <person name="Kuo A."/>
            <person name="Thoen E."/>
            <person name="Andreopoulos B."/>
            <person name="Lu D."/>
            <person name="Skrede I."/>
            <person name="Drula E."/>
            <person name="Henrissat B."/>
            <person name="Morin E."/>
            <person name="Kohler A."/>
            <person name="Barry K."/>
            <person name="LaButti K."/>
            <person name="Morin E."/>
            <person name="Salamov A."/>
            <person name="Lipzen A."/>
            <person name="Mereny Z."/>
            <person name="Hegedus B."/>
            <person name="Baldrian P."/>
            <person name="Stursova M."/>
            <person name="Weitz H."/>
            <person name="Taylor A."/>
            <person name="Grigoriev I.V."/>
            <person name="Nagy L.G."/>
            <person name="Martin F."/>
            <person name="Kauserud H."/>
        </authorList>
    </citation>
    <scope>NUCLEOTIDE SEQUENCE</scope>
    <source>
        <strain evidence="2">CBHHK182m</strain>
    </source>
</reference>
<accession>A0AAD7NAH2</accession>
<name>A0AAD7NAH2_9AGAR</name>
<feature type="region of interest" description="Disordered" evidence="1">
    <location>
        <begin position="178"/>
        <end position="271"/>
    </location>
</feature>
<sequence length="271" mass="29945">MGTMRSPQHLSHHSTTETEGPRQSYVFHVSNHLCGVIEIEKGRPSIARPPTTQEDGVQAEGPCTAQHHTPRQSVIAGAEEALHCLTREYMSKSRRRYPPPQTMQISETGSFARRNDSRGSTSADKRRAVRPPTNDERGEKRGTPEYILFAAASIDYNPLLRTESFAMRTPRCEIDTKADGGASTTAVCTARGGRHGKKVRSAGVQMSATSRPESVGEGATRTHGEVSESPRQPRYASTKTPKRKRRRIRKKKSNRGTTARARSVQRYPPGA</sequence>
<organism evidence="2 3">
    <name type="scientific">Mycena metata</name>
    <dbReference type="NCBI Taxonomy" id="1033252"/>
    <lineage>
        <taxon>Eukaryota</taxon>
        <taxon>Fungi</taxon>
        <taxon>Dikarya</taxon>
        <taxon>Basidiomycota</taxon>
        <taxon>Agaricomycotina</taxon>
        <taxon>Agaricomycetes</taxon>
        <taxon>Agaricomycetidae</taxon>
        <taxon>Agaricales</taxon>
        <taxon>Marasmiineae</taxon>
        <taxon>Mycenaceae</taxon>
        <taxon>Mycena</taxon>
    </lineage>
</organism>
<proteinExistence type="predicted"/>
<evidence type="ECO:0000313" key="2">
    <source>
        <dbReference type="EMBL" id="KAJ7752590.1"/>
    </source>
</evidence>
<feature type="region of interest" description="Disordered" evidence="1">
    <location>
        <begin position="42"/>
        <end position="71"/>
    </location>
</feature>
<dbReference type="EMBL" id="JARKIB010000058">
    <property type="protein sequence ID" value="KAJ7752590.1"/>
    <property type="molecule type" value="Genomic_DNA"/>
</dbReference>
<evidence type="ECO:0000313" key="3">
    <source>
        <dbReference type="Proteomes" id="UP001215598"/>
    </source>
</evidence>
<feature type="compositionally biased region" description="Basic and acidic residues" evidence="1">
    <location>
        <begin position="133"/>
        <end position="142"/>
    </location>
</feature>
<protein>
    <submittedName>
        <fullName evidence="2">Uncharacterized protein</fullName>
    </submittedName>
</protein>
<feature type="region of interest" description="Disordered" evidence="1">
    <location>
        <begin position="1"/>
        <end position="22"/>
    </location>
</feature>
<feature type="compositionally biased region" description="Basic residues" evidence="1">
    <location>
        <begin position="240"/>
        <end position="254"/>
    </location>
</feature>
<feature type="region of interest" description="Disordered" evidence="1">
    <location>
        <begin position="92"/>
        <end position="142"/>
    </location>
</feature>
<evidence type="ECO:0000256" key="1">
    <source>
        <dbReference type="SAM" id="MobiDB-lite"/>
    </source>
</evidence>